<gene>
    <name evidence="2" type="ORF">FRZ44_45690</name>
</gene>
<evidence type="ECO:0000256" key="1">
    <source>
        <dbReference type="SAM" id="Phobius"/>
    </source>
</evidence>
<keyword evidence="3" id="KW-1185">Reference proteome</keyword>
<dbReference type="AlphaFoldDB" id="A0A5J6MWW5"/>
<sequence length="57" mass="5667">MNAVLSLYLLWVVLPGIAAAGIGAAILRSNRLKGGLLGAVAGLVLGQLALLLLSSPS</sequence>
<name>A0A5J6MWW5_9PROT</name>
<feature type="transmembrane region" description="Helical" evidence="1">
    <location>
        <begin position="35"/>
        <end position="53"/>
    </location>
</feature>
<keyword evidence="1" id="KW-1133">Transmembrane helix</keyword>
<accession>A0A5J6MWW5</accession>
<keyword evidence="1" id="KW-0472">Membrane</keyword>
<evidence type="ECO:0000313" key="3">
    <source>
        <dbReference type="Proteomes" id="UP000326202"/>
    </source>
</evidence>
<reference evidence="2 3" key="1">
    <citation type="submission" date="2019-08" db="EMBL/GenBank/DDBJ databases">
        <title>Hyperibacter terrae gen. nov., sp. nov. and Hyperibacter viscosus sp. nov., two new members in the family Rhodospirillaceae isolated from the rhizosphere of Hypericum perforatum.</title>
        <authorList>
            <person name="Noviana Z."/>
        </authorList>
    </citation>
    <scope>NUCLEOTIDE SEQUENCE [LARGE SCALE GENOMIC DNA]</scope>
    <source>
        <strain evidence="2 3">R5913</strain>
    </source>
</reference>
<keyword evidence="1" id="KW-0812">Transmembrane</keyword>
<organism evidence="2 3">
    <name type="scientific">Hypericibacter terrae</name>
    <dbReference type="NCBI Taxonomy" id="2602015"/>
    <lineage>
        <taxon>Bacteria</taxon>
        <taxon>Pseudomonadati</taxon>
        <taxon>Pseudomonadota</taxon>
        <taxon>Alphaproteobacteria</taxon>
        <taxon>Rhodospirillales</taxon>
        <taxon>Dongiaceae</taxon>
        <taxon>Hypericibacter</taxon>
    </lineage>
</organism>
<protein>
    <submittedName>
        <fullName evidence="2">Uncharacterized protein</fullName>
    </submittedName>
</protein>
<dbReference type="Proteomes" id="UP000326202">
    <property type="component" value="Chromosome"/>
</dbReference>
<evidence type="ECO:0000313" key="2">
    <source>
        <dbReference type="EMBL" id="QEX19256.1"/>
    </source>
</evidence>
<dbReference type="KEGG" id="htq:FRZ44_45690"/>
<dbReference type="RefSeq" id="WP_191908257.1">
    <property type="nucleotide sequence ID" value="NZ_CP042906.1"/>
</dbReference>
<dbReference type="EMBL" id="CP042906">
    <property type="protein sequence ID" value="QEX19256.1"/>
    <property type="molecule type" value="Genomic_DNA"/>
</dbReference>
<proteinExistence type="predicted"/>